<dbReference type="PANTHER" id="PTHR43641:SF2">
    <property type="entry name" value="DEHYDRATASE YBIW-RELATED"/>
    <property type="match status" value="1"/>
</dbReference>
<dbReference type="InterPro" id="IPR004184">
    <property type="entry name" value="PFL_dom"/>
</dbReference>
<dbReference type="GO" id="GO:0016829">
    <property type="term" value="F:lyase activity"/>
    <property type="evidence" value="ECO:0007669"/>
    <property type="project" value="UniProtKB-KW"/>
</dbReference>
<keyword evidence="1 3" id="KW-0556">Organic radical</keyword>
<evidence type="ECO:0000256" key="3">
    <source>
        <dbReference type="PROSITE-ProRule" id="PRU00493"/>
    </source>
</evidence>
<dbReference type="Pfam" id="PF02901">
    <property type="entry name" value="PFL-like"/>
    <property type="match status" value="1"/>
</dbReference>
<dbReference type="Pfam" id="PF01228">
    <property type="entry name" value="Gly_radical"/>
    <property type="match status" value="1"/>
</dbReference>
<name>A5CZF4_PELTS</name>
<feature type="modified residue" description="Glycine radical" evidence="3">
    <location>
        <position position="811"/>
    </location>
</feature>
<dbReference type="AlphaFoldDB" id="A5CZF4"/>
<evidence type="ECO:0000259" key="5">
    <source>
        <dbReference type="PROSITE" id="PS51554"/>
    </source>
</evidence>
<feature type="domain" description="PFL" evidence="5">
    <location>
        <begin position="17"/>
        <end position="707"/>
    </location>
</feature>
<dbReference type="Gene3D" id="3.20.70.20">
    <property type="match status" value="1"/>
</dbReference>
<dbReference type="InterPro" id="IPR001150">
    <property type="entry name" value="Gly_radical"/>
</dbReference>
<keyword evidence="7" id="KW-1185">Reference proteome</keyword>
<dbReference type="HOGENOM" id="CLU_009096_0_1_9"/>
<gene>
    <name evidence="6" type="primary">PflD</name>
    <name evidence="6" type="ordered locus">PTH_2436</name>
</gene>
<evidence type="ECO:0000313" key="7">
    <source>
        <dbReference type="Proteomes" id="UP000006556"/>
    </source>
</evidence>
<dbReference type="eggNOG" id="COG1882">
    <property type="taxonomic scope" value="Bacteria"/>
</dbReference>
<sequence>MDKIIAEEIKKVNVMTPRLQRLKKEWEDAQPTVYVDDTLLFTESWKETEGLPLDIRWAKAFEKKMLECPIVIRDGELIVGSNTKFIRGNSTLVAMKPREILAMCESGRFDRKSSDISAVNIDPEDLRKLKEDAEYWVEHMPKYDAVNEAIRAELGDDHFDLMFDHGMIYEGRAVRHHRDRGLFQNWGAFGGGNCMPTKPAIDNGLNYIIALAKDELNRMEKLGAFVQGAASNAFRKYNLLKAIIISCNAVIKFAERHAELARKQAESCTDPVRKAELLKIAEVCQNVPANRPRNFWEAVQSLRFLHLAAWKESTERPEVGVGRIDQILYPYYKKDIDEGTLTRQDAAELLGALWLKIRETENLVTIKREHRAAPGTLLPNVTLGGRNELGEDLINEVSWIVLEVMRQTKLSEPAIYIRYHDGIDEDFMIHALECNRDFGGGNPAFLNDELGTQRYLARGVPLKDAVNWNASGCLGYHLDCGEHQGGFFSLNHAKIFEITLYNGFDPRTGKQLGLKTGDVTKFTSLQQFIDAFYKQVDYFCERLRKHYFIWWCVEQEISPMSGLRAAMLYEDCIPAGLCSREGGARYPSLRSSWIGDRGITDIADSLAAIQHLVFDTKQVTMAELLDAMRNNWEGKEELRQMCLNAPKYGNDEDLPDNLFGELMFGTQRIMQSRPDPITGEKPILFKGAAAGHITQGASVGALPNGRFAYKPLNDAASSAMPGMDVNGPTAVINSATKGNYAFEYVGFTHNMKFSKQTLNTPEKLKKLINILKTFFKRGGWHIQFNIHSVEELLDAQKHPERYRNLLVRVGGYSAYFIDLPPELQEEIVQRTMHEL</sequence>
<keyword evidence="6" id="KW-0670">Pyruvate</keyword>
<feature type="domain" description="Glycine radical" evidence="4">
    <location>
        <begin position="715"/>
        <end position="835"/>
    </location>
</feature>
<dbReference type="InterPro" id="IPR051215">
    <property type="entry name" value="GRE"/>
</dbReference>
<dbReference type="EMBL" id="AP009389">
    <property type="protein sequence ID" value="BAF60617.1"/>
    <property type="molecule type" value="Genomic_DNA"/>
</dbReference>
<dbReference type="KEGG" id="pth:PTH_2436"/>
<dbReference type="Proteomes" id="UP000006556">
    <property type="component" value="Chromosome"/>
</dbReference>
<dbReference type="PANTHER" id="PTHR43641">
    <property type="entry name" value="FORMATE ACETYLTRANSFERASE 3-RELATED"/>
    <property type="match status" value="1"/>
</dbReference>
<protein>
    <submittedName>
        <fullName evidence="6">Pyruvate-formate lyase</fullName>
    </submittedName>
</protein>
<evidence type="ECO:0000256" key="1">
    <source>
        <dbReference type="ARBA" id="ARBA00022818"/>
    </source>
</evidence>
<dbReference type="STRING" id="370438.PTH_2436"/>
<organism evidence="6 7">
    <name type="scientific">Pelotomaculum thermopropionicum (strain DSM 13744 / JCM 10971 / SI)</name>
    <dbReference type="NCBI Taxonomy" id="370438"/>
    <lineage>
        <taxon>Bacteria</taxon>
        <taxon>Bacillati</taxon>
        <taxon>Bacillota</taxon>
        <taxon>Clostridia</taxon>
        <taxon>Eubacteriales</taxon>
        <taxon>Desulfotomaculaceae</taxon>
        <taxon>Pelotomaculum</taxon>
    </lineage>
</organism>
<proteinExistence type="predicted"/>
<evidence type="ECO:0000313" key="6">
    <source>
        <dbReference type="EMBL" id="BAF60617.1"/>
    </source>
</evidence>
<dbReference type="SUPFAM" id="SSF51998">
    <property type="entry name" value="PFL-like glycyl radical enzymes"/>
    <property type="match status" value="1"/>
</dbReference>
<accession>A5CZF4</accession>
<reference evidence="7" key="1">
    <citation type="journal article" date="2008" name="Genome Res.">
        <title>The genome of Pelotomaculum thermopropionicum reveals niche-associated evolution in anaerobic microbiota.</title>
        <authorList>
            <person name="Kosaka T."/>
            <person name="Kato S."/>
            <person name="Shimoyama T."/>
            <person name="Ishii S."/>
            <person name="Abe T."/>
            <person name="Watanabe K."/>
        </authorList>
    </citation>
    <scope>NUCLEOTIDE SEQUENCE [LARGE SCALE GENOMIC DNA]</scope>
    <source>
        <strain evidence="7">DSM 13744 / JCM 10971 / SI</strain>
    </source>
</reference>
<evidence type="ECO:0000256" key="2">
    <source>
        <dbReference type="ARBA" id="ARBA00023239"/>
    </source>
</evidence>
<keyword evidence="2 6" id="KW-0456">Lyase</keyword>
<dbReference type="GO" id="GO:0005829">
    <property type="term" value="C:cytosol"/>
    <property type="evidence" value="ECO:0007669"/>
    <property type="project" value="TreeGrafter"/>
</dbReference>
<evidence type="ECO:0000259" key="4">
    <source>
        <dbReference type="PROSITE" id="PS51149"/>
    </source>
</evidence>
<dbReference type="PROSITE" id="PS51554">
    <property type="entry name" value="PFL"/>
    <property type="match status" value="1"/>
</dbReference>
<dbReference type="PROSITE" id="PS51149">
    <property type="entry name" value="GLY_RADICAL_2"/>
    <property type="match status" value="1"/>
</dbReference>